<protein>
    <recommendedName>
        <fullName evidence="3">ABC transporter substrate-binding protein</fullName>
    </recommendedName>
</protein>
<comment type="caution">
    <text evidence="1">The sequence shown here is derived from an EMBL/GenBank/DDBJ whole genome shotgun (WGS) entry which is preliminary data.</text>
</comment>
<sequence>MVGLAGLALLAGCGDGEARFVSAPEATLGSEIQGELTTASPVNLNNGTRYSAHWLCAGSPDGQGQSYVLEAPFAAELSAFDAQGQWLGSARGGPEAGTLTLLAAAVGDACTLVVVNGRGHGAFGPYRLTAEPIGAQKELVPGRALIGRLDGGETEYPIRLDGPALLSLSLSGVEDLGLQLEGNGVSQSAHACAAGELRLEAYLEPGDYRVRLRPEHAPAVGGEASCPGRVLATGEAYRLMAERRDLDEGWRNGGPLRDGDRLSGTLEGAAANAYSLHLDRPSEIGLSLRSRTFDTVLRVTGEGADIVNDDDGSGTDSRLETVLMAGDYRVEVDSYGDGVGDYALELTRRDFDGEFRNDGALALGESLRGQLTGLGESRYRLAIDEPVEVRLALDSRDFDPMLRLHGNGLDLSDDDSGGDRNALITTILQPGEYVVEAQSYSGSGIYRLRAEGEAFEGRTSDGGEVRPGETVYGDLDGGSLAYELVIGQARPVVVEATSAAVDTMLRLSGHGVDAQNDDAGDLGLGSRISQHLEPGTYRVEVSRFGSGTGMVRLEIGG</sequence>
<proteinExistence type="predicted"/>
<organism evidence="1 2">
    <name type="scientific">Halomonas stenophila</name>
    <dbReference type="NCBI Taxonomy" id="795312"/>
    <lineage>
        <taxon>Bacteria</taxon>
        <taxon>Pseudomonadati</taxon>
        <taxon>Pseudomonadota</taxon>
        <taxon>Gammaproteobacteria</taxon>
        <taxon>Oceanospirillales</taxon>
        <taxon>Halomonadaceae</taxon>
        <taxon>Halomonas</taxon>
    </lineage>
</organism>
<name>A0A7W5ESX3_9GAMM</name>
<keyword evidence="2" id="KW-1185">Reference proteome</keyword>
<evidence type="ECO:0000313" key="1">
    <source>
        <dbReference type="EMBL" id="MBB3230869.1"/>
    </source>
</evidence>
<dbReference type="AlphaFoldDB" id="A0A7W5ESX3"/>
<dbReference type="RefSeq" id="WP_183383356.1">
    <property type="nucleotide sequence ID" value="NZ_JACHXR010000003.1"/>
</dbReference>
<gene>
    <name evidence="1" type="ORF">FHR97_001718</name>
</gene>
<dbReference type="Proteomes" id="UP000518892">
    <property type="component" value="Unassembled WGS sequence"/>
</dbReference>
<evidence type="ECO:0000313" key="2">
    <source>
        <dbReference type="Proteomes" id="UP000518892"/>
    </source>
</evidence>
<evidence type="ECO:0008006" key="3">
    <source>
        <dbReference type="Google" id="ProtNLM"/>
    </source>
</evidence>
<accession>A0A7W5ESX3</accession>
<reference evidence="1 2" key="1">
    <citation type="submission" date="2020-08" db="EMBL/GenBank/DDBJ databases">
        <title>Genomic Encyclopedia of Type Strains, Phase III (KMG-III): the genomes of soil and plant-associated and newly described type strains.</title>
        <authorList>
            <person name="Whitman W."/>
        </authorList>
    </citation>
    <scope>NUCLEOTIDE SEQUENCE [LARGE SCALE GENOMIC DNA]</scope>
    <source>
        <strain evidence="1 2">CECT 7744</strain>
    </source>
</reference>
<dbReference type="Gene3D" id="2.60.120.380">
    <property type="match status" value="2"/>
</dbReference>
<dbReference type="EMBL" id="JACHXR010000003">
    <property type="protein sequence ID" value="MBB3230869.1"/>
    <property type="molecule type" value="Genomic_DNA"/>
</dbReference>